<dbReference type="Gene3D" id="3.40.50.970">
    <property type="match status" value="1"/>
</dbReference>
<dbReference type="SUPFAM" id="SSF52922">
    <property type="entry name" value="TK C-terminal domain-like"/>
    <property type="match status" value="1"/>
</dbReference>
<evidence type="ECO:0000256" key="3">
    <source>
        <dbReference type="ARBA" id="ARBA00023052"/>
    </source>
</evidence>
<gene>
    <name evidence="7" type="ORF">FVW59_03890</name>
</gene>
<keyword evidence="2" id="KW-0560">Oxidoreductase</keyword>
<evidence type="ECO:0000256" key="4">
    <source>
        <dbReference type="ARBA" id="ARBA00070795"/>
    </source>
</evidence>
<name>A0A5C9A4Q2_9GAMM</name>
<comment type="function">
    <text evidence="1">The branched-chain alpha-keto dehydrogenase complex catalyzes the overall conversion of alpha-keto acids to acyl-CoA and CO(2). It contains multiple copies of three enzymatic components: branched-chain alpha-keto acid decarboxylase (E1), lipoamide acyltransferase (E2) and lipoamide dehydrogenase (E3).</text>
</comment>
<evidence type="ECO:0000256" key="2">
    <source>
        <dbReference type="ARBA" id="ARBA00023002"/>
    </source>
</evidence>
<dbReference type="PANTHER" id="PTHR43257:SF3">
    <property type="entry name" value="ACETOIN:2,6-DICHLOROPHENOLINDOPHENOL OXIDOREDUCTASE SUBUNIT BETA"/>
    <property type="match status" value="1"/>
</dbReference>
<dbReference type="InterPro" id="IPR009014">
    <property type="entry name" value="Transketo_C/PFOR_II"/>
</dbReference>
<dbReference type="Gene3D" id="3.40.50.920">
    <property type="match status" value="1"/>
</dbReference>
<keyword evidence="3" id="KW-0786">Thiamine pyrophosphate</keyword>
<dbReference type="GO" id="GO:0016491">
    <property type="term" value="F:oxidoreductase activity"/>
    <property type="evidence" value="ECO:0007669"/>
    <property type="project" value="UniProtKB-KW"/>
</dbReference>
<organism evidence="7 8">
    <name type="scientific">Parahaliea aestuarii</name>
    <dbReference type="NCBI Taxonomy" id="1852021"/>
    <lineage>
        <taxon>Bacteria</taxon>
        <taxon>Pseudomonadati</taxon>
        <taxon>Pseudomonadota</taxon>
        <taxon>Gammaproteobacteria</taxon>
        <taxon>Cellvibrionales</taxon>
        <taxon>Halieaceae</taxon>
        <taxon>Parahaliea</taxon>
    </lineage>
</organism>
<keyword evidence="8" id="KW-1185">Reference proteome</keyword>
<evidence type="ECO:0000256" key="1">
    <source>
        <dbReference type="ARBA" id="ARBA00002859"/>
    </source>
</evidence>
<dbReference type="InterPro" id="IPR005475">
    <property type="entry name" value="Transketolase-like_Pyr-bd"/>
</dbReference>
<protein>
    <recommendedName>
        <fullName evidence="4">2-oxoisovalerate dehydrogenase subunit beta</fullName>
    </recommendedName>
    <alternativeName>
        <fullName evidence="5">Branched-chain alpha-keto acid dehydrogenase E1 component beta chain</fullName>
    </alternativeName>
</protein>
<dbReference type="SMART" id="SM00861">
    <property type="entry name" value="Transket_pyr"/>
    <property type="match status" value="1"/>
</dbReference>
<dbReference type="RefSeq" id="WP_148062889.1">
    <property type="nucleotide sequence ID" value="NZ_VRYZ01000001.1"/>
</dbReference>
<dbReference type="InterPro" id="IPR029061">
    <property type="entry name" value="THDP-binding"/>
</dbReference>
<dbReference type="CDD" id="cd07036">
    <property type="entry name" value="TPP_PYR_E1-PDHc-beta_like"/>
    <property type="match status" value="1"/>
</dbReference>
<dbReference type="NCBIfam" id="NF006667">
    <property type="entry name" value="PRK09212.1"/>
    <property type="match status" value="1"/>
</dbReference>
<feature type="domain" description="Transketolase-like pyrimidine-binding" evidence="6">
    <location>
        <begin position="19"/>
        <end position="204"/>
    </location>
</feature>
<evidence type="ECO:0000259" key="6">
    <source>
        <dbReference type="SMART" id="SM00861"/>
    </source>
</evidence>
<comment type="caution">
    <text evidence="7">The sequence shown here is derived from an EMBL/GenBank/DDBJ whole genome shotgun (WGS) entry which is preliminary data.</text>
</comment>
<dbReference type="InterPro" id="IPR033248">
    <property type="entry name" value="Transketolase_C"/>
</dbReference>
<dbReference type="Pfam" id="PF02780">
    <property type="entry name" value="Transketolase_C"/>
    <property type="match status" value="1"/>
</dbReference>
<accession>A0A5C9A4Q2</accession>
<dbReference type="Proteomes" id="UP000321933">
    <property type="component" value="Unassembled WGS sequence"/>
</dbReference>
<evidence type="ECO:0000313" key="7">
    <source>
        <dbReference type="EMBL" id="TXS95049.1"/>
    </source>
</evidence>
<dbReference type="EMBL" id="VRYZ01000001">
    <property type="protein sequence ID" value="TXS95049.1"/>
    <property type="molecule type" value="Genomic_DNA"/>
</dbReference>
<evidence type="ECO:0000256" key="5">
    <source>
        <dbReference type="ARBA" id="ARBA00082400"/>
    </source>
</evidence>
<proteinExistence type="predicted"/>
<evidence type="ECO:0000313" key="8">
    <source>
        <dbReference type="Proteomes" id="UP000321933"/>
    </source>
</evidence>
<dbReference type="FunFam" id="3.40.50.970:FF:000001">
    <property type="entry name" value="Pyruvate dehydrogenase E1 beta subunit"/>
    <property type="match status" value="1"/>
</dbReference>
<reference evidence="7 8" key="1">
    <citation type="submission" date="2019-08" db="EMBL/GenBank/DDBJ databases">
        <title>Parahaliea maris sp. nov., isolated from the surface seawater.</title>
        <authorList>
            <person name="Liu Y."/>
        </authorList>
    </citation>
    <scope>NUCLEOTIDE SEQUENCE [LARGE SCALE GENOMIC DNA]</scope>
    <source>
        <strain evidence="7 8">S2-26</strain>
    </source>
</reference>
<dbReference type="AlphaFoldDB" id="A0A5C9A4Q2"/>
<dbReference type="PANTHER" id="PTHR43257">
    <property type="entry name" value="PYRUVATE DEHYDROGENASE E1 COMPONENT BETA SUBUNIT"/>
    <property type="match status" value="1"/>
</dbReference>
<dbReference type="Pfam" id="PF02779">
    <property type="entry name" value="Transket_pyr"/>
    <property type="match status" value="1"/>
</dbReference>
<dbReference type="SUPFAM" id="SSF52518">
    <property type="entry name" value="Thiamin diphosphate-binding fold (THDP-binding)"/>
    <property type="match status" value="1"/>
</dbReference>
<dbReference type="OrthoDB" id="9780894at2"/>
<dbReference type="FunFam" id="3.40.50.920:FF:000001">
    <property type="entry name" value="Pyruvate dehydrogenase E1 beta subunit"/>
    <property type="match status" value="1"/>
</dbReference>
<sequence length="350" mass="37436">MNNPQQVVTPPQSGTSSIKTMREAINEALHQEMERDPTVIVMGEEVSGGAGCQGQDDAYGGVFGLTKGLMPKFGRERVIDTPISESAIIGAAAGAANTGLRPVAELMFFDFIGVCFDQIFNQAAKFRYMFGGKARTPMVIRGTVGAGLRAGAQHSSMLHPVVVHTPGLKVVIPSNAYDAKGLLIAAIRDDDPVIFLEHKLLYDTKCEVPDEPYVIPFGEAAFTREGSDATIVAIGAMVPRANAVADKLAQEGIHVDVIDPRTLAPLDDEAIIESVEVSGRLVIVDEAHERCSLAADISSIVAEKAFHALRAPIRKVTAPHTPVPFSPVLEDAYMPSEDRIEQAVRDVLGA</sequence>